<name>A0A4C1TYB5_EUMVA</name>
<feature type="region of interest" description="Disordered" evidence="1">
    <location>
        <begin position="94"/>
        <end position="117"/>
    </location>
</feature>
<dbReference type="Proteomes" id="UP000299102">
    <property type="component" value="Unassembled WGS sequence"/>
</dbReference>
<keyword evidence="3" id="KW-1185">Reference proteome</keyword>
<dbReference type="AlphaFoldDB" id="A0A4C1TYB5"/>
<evidence type="ECO:0000313" key="2">
    <source>
        <dbReference type="EMBL" id="GBP19007.1"/>
    </source>
</evidence>
<gene>
    <name evidence="2" type="ORF">EVAR_78476_1</name>
</gene>
<organism evidence="2 3">
    <name type="scientific">Eumeta variegata</name>
    <name type="common">Bagworm moth</name>
    <name type="synonym">Eumeta japonica</name>
    <dbReference type="NCBI Taxonomy" id="151549"/>
    <lineage>
        <taxon>Eukaryota</taxon>
        <taxon>Metazoa</taxon>
        <taxon>Ecdysozoa</taxon>
        <taxon>Arthropoda</taxon>
        <taxon>Hexapoda</taxon>
        <taxon>Insecta</taxon>
        <taxon>Pterygota</taxon>
        <taxon>Neoptera</taxon>
        <taxon>Endopterygota</taxon>
        <taxon>Lepidoptera</taxon>
        <taxon>Glossata</taxon>
        <taxon>Ditrysia</taxon>
        <taxon>Tineoidea</taxon>
        <taxon>Psychidae</taxon>
        <taxon>Oiketicinae</taxon>
        <taxon>Eumeta</taxon>
    </lineage>
</organism>
<sequence length="148" mass="16641">MIVSTLAFAAHILISSFKILKPVHQVLEYLVPLYRNVAAKSIKGPRIDFDTRHLKKGVCVVRDFERREKGGQIPEVLDDRRSVLGATLEAEDDDSFDSSLKESRLHSDPDSNSFHDESFRLGGRGLRGAVILELTQEVKQTSIGQRRP</sequence>
<reference evidence="2 3" key="1">
    <citation type="journal article" date="2019" name="Commun. Biol.">
        <title>The bagworm genome reveals a unique fibroin gene that provides high tensile strength.</title>
        <authorList>
            <person name="Kono N."/>
            <person name="Nakamura H."/>
            <person name="Ohtoshi R."/>
            <person name="Tomita M."/>
            <person name="Numata K."/>
            <person name="Arakawa K."/>
        </authorList>
    </citation>
    <scope>NUCLEOTIDE SEQUENCE [LARGE SCALE GENOMIC DNA]</scope>
</reference>
<dbReference type="EMBL" id="BGZK01000103">
    <property type="protein sequence ID" value="GBP19007.1"/>
    <property type="molecule type" value="Genomic_DNA"/>
</dbReference>
<protein>
    <submittedName>
        <fullName evidence="2">Uncharacterized protein</fullName>
    </submittedName>
</protein>
<evidence type="ECO:0000256" key="1">
    <source>
        <dbReference type="SAM" id="MobiDB-lite"/>
    </source>
</evidence>
<comment type="caution">
    <text evidence="2">The sequence shown here is derived from an EMBL/GenBank/DDBJ whole genome shotgun (WGS) entry which is preliminary data.</text>
</comment>
<accession>A0A4C1TYB5</accession>
<proteinExistence type="predicted"/>
<evidence type="ECO:0000313" key="3">
    <source>
        <dbReference type="Proteomes" id="UP000299102"/>
    </source>
</evidence>
<feature type="compositionally biased region" description="Basic and acidic residues" evidence="1">
    <location>
        <begin position="99"/>
        <end position="117"/>
    </location>
</feature>